<evidence type="ECO:0000256" key="1">
    <source>
        <dbReference type="SAM" id="MobiDB-lite"/>
    </source>
</evidence>
<keyword evidence="3" id="KW-1185">Reference proteome</keyword>
<feature type="region of interest" description="Disordered" evidence="1">
    <location>
        <begin position="108"/>
        <end position="134"/>
    </location>
</feature>
<evidence type="ECO:0000313" key="3">
    <source>
        <dbReference type="Proteomes" id="UP000275078"/>
    </source>
</evidence>
<organism evidence="2 3">
    <name type="scientific">Ascobolus immersus RN42</name>
    <dbReference type="NCBI Taxonomy" id="1160509"/>
    <lineage>
        <taxon>Eukaryota</taxon>
        <taxon>Fungi</taxon>
        <taxon>Dikarya</taxon>
        <taxon>Ascomycota</taxon>
        <taxon>Pezizomycotina</taxon>
        <taxon>Pezizomycetes</taxon>
        <taxon>Pezizales</taxon>
        <taxon>Ascobolaceae</taxon>
        <taxon>Ascobolus</taxon>
    </lineage>
</organism>
<protein>
    <submittedName>
        <fullName evidence="2">Uncharacterized protein</fullName>
    </submittedName>
</protein>
<dbReference type="Proteomes" id="UP000275078">
    <property type="component" value="Unassembled WGS sequence"/>
</dbReference>
<dbReference type="AlphaFoldDB" id="A0A3N4IGG7"/>
<gene>
    <name evidence="2" type="ORF">BJ508DRAFT_31314</name>
</gene>
<sequence>MIRLSTFQLLRSIPLLSSGTFVKTTRFCSQMMDTSGVGSGNKHASSFSEVSSPAGVGSQVDNSSPEIQFPRPVRDYQPPEIGSASNDMRVDRFATSLVINPDDFAELEGSRPGSIAPSSACISPNTEVNGRHEGVREASVSPFPDMRRNNSYVQVLIRVIMLTIRRRVHLLNSADTLQNSQRASFAEELNHQHMTAENDEAAMPWSPPESESVFYKIVGDRFEMPWMPPEPELDFYHEDYEPNTLGPAFMIGVDDNSVRPEFEPVLAELAGRSHFQSCEIVRPSQNTDQPGPSFQSKTLAFTTEEVLHAPTDHDVAKDREHHDQVSKAYSRYQTLEYGRPPRFKTKVKNPLFRSKTPSLPGFFARSKSLHSRPQPPTANGPVRIPTDK</sequence>
<feature type="compositionally biased region" description="Polar residues" evidence="1">
    <location>
        <begin position="116"/>
        <end position="128"/>
    </location>
</feature>
<evidence type="ECO:0000313" key="2">
    <source>
        <dbReference type="EMBL" id="RPA84527.1"/>
    </source>
</evidence>
<name>A0A3N4IGG7_ASCIM</name>
<dbReference type="EMBL" id="ML119658">
    <property type="protein sequence ID" value="RPA84527.1"/>
    <property type="molecule type" value="Genomic_DNA"/>
</dbReference>
<feature type="region of interest" description="Disordered" evidence="1">
    <location>
        <begin position="343"/>
        <end position="388"/>
    </location>
</feature>
<proteinExistence type="predicted"/>
<feature type="compositionally biased region" description="Polar residues" evidence="1">
    <location>
        <begin position="42"/>
        <end position="51"/>
    </location>
</feature>
<feature type="region of interest" description="Disordered" evidence="1">
    <location>
        <begin position="38"/>
        <end position="85"/>
    </location>
</feature>
<reference evidence="2 3" key="1">
    <citation type="journal article" date="2018" name="Nat. Ecol. Evol.">
        <title>Pezizomycetes genomes reveal the molecular basis of ectomycorrhizal truffle lifestyle.</title>
        <authorList>
            <person name="Murat C."/>
            <person name="Payen T."/>
            <person name="Noel B."/>
            <person name="Kuo A."/>
            <person name="Morin E."/>
            <person name="Chen J."/>
            <person name="Kohler A."/>
            <person name="Krizsan K."/>
            <person name="Balestrini R."/>
            <person name="Da Silva C."/>
            <person name="Montanini B."/>
            <person name="Hainaut M."/>
            <person name="Levati E."/>
            <person name="Barry K.W."/>
            <person name="Belfiori B."/>
            <person name="Cichocki N."/>
            <person name="Clum A."/>
            <person name="Dockter R.B."/>
            <person name="Fauchery L."/>
            <person name="Guy J."/>
            <person name="Iotti M."/>
            <person name="Le Tacon F."/>
            <person name="Lindquist E.A."/>
            <person name="Lipzen A."/>
            <person name="Malagnac F."/>
            <person name="Mello A."/>
            <person name="Molinier V."/>
            <person name="Miyauchi S."/>
            <person name="Poulain J."/>
            <person name="Riccioni C."/>
            <person name="Rubini A."/>
            <person name="Sitrit Y."/>
            <person name="Splivallo R."/>
            <person name="Traeger S."/>
            <person name="Wang M."/>
            <person name="Zifcakova L."/>
            <person name="Wipf D."/>
            <person name="Zambonelli A."/>
            <person name="Paolocci F."/>
            <person name="Nowrousian M."/>
            <person name="Ottonello S."/>
            <person name="Baldrian P."/>
            <person name="Spatafora J.W."/>
            <person name="Henrissat B."/>
            <person name="Nagy L.G."/>
            <person name="Aury J.M."/>
            <person name="Wincker P."/>
            <person name="Grigoriev I.V."/>
            <person name="Bonfante P."/>
            <person name="Martin F.M."/>
        </authorList>
    </citation>
    <scope>NUCLEOTIDE SEQUENCE [LARGE SCALE GENOMIC DNA]</scope>
    <source>
        <strain evidence="2 3">RN42</strain>
    </source>
</reference>
<accession>A0A3N4IGG7</accession>